<dbReference type="Proteomes" id="UP001197847">
    <property type="component" value="Unassembled WGS sequence"/>
</dbReference>
<evidence type="ECO:0000313" key="3">
    <source>
        <dbReference type="EMBL" id="RHF01138.1"/>
    </source>
</evidence>
<evidence type="ECO:0000313" key="5">
    <source>
        <dbReference type="Proteomes" id="UP000283501"/>
    </source>
</evidence>
<dbReference type="EMBL" id="QSKY01000025">
    <property type="protein sequence ID" value="RHF01138.1"/>
    <property type="molecule type" value="Genomic_DNA"/>
</dbReference>
<dbReference type="Pfam" id="PF13195">
    <property type="entry name" value="DUF4011"/>
    <property type="match status" value="1"/>
</dbReference>
<dbReference type="Proteomes" id="UP000285865">
    <property type="component" value="Unassembled WGS sequence"/>
</dbReference>
<dbReference type="AlphaFoldDB" id="A0A414ZQT6"/>
<proteinExistence type="predicted"/>
<dbReference type="EMBL" id="JAJFBX010000009">
    <property type="protein sequence ID" value="MCC2747025.1"/>
    <property type="molecule type" value="Genomic_DNA"/>
</dbReference>
<dbReference type="Proteomes" id="UP000283501">
    <property type="component" value="Unassembled WGS sequence"/>
</dbReference>
<reference evidence="5 6" key="1">
    <citation type="submission" date="2018-08" db="EMBL/GenBank/DDBJ databases">
        <title>A genome reference for cultivated species of the human gut microbiota.</title>
        <authorList>
            <person name="Zou Y."/>
            <person name="Xue W."/>
            <person name="Luo G."/>
        </authorList>
    </citation>
    <scope>NUCLEOTIDE SEQUENCE [LARGE SCALE GENOMIC DNA]</scope>
    <source>
        <strain evidence="4 6">AM16-11</strain>
        <strain evidence="3 5">AM26-2LB</strain>
    </source>
</reference>
<dbReference type="RefSeq" id="WP_109257225.1">
    <property type="nucleotide sequence ID" value="NZ_DAWEFX010000005.1"/>
</dbReference>
<evidence type="ECO:0000313" key="1">
    <source>
        <dbReference type="EMBL" id="MCC2747025.1"/>
    </source>
</evidence>
<organism evidence="4 6">
    <name type="scientific">Agathobacter rectalis</name>
    <dbReference type="NCBI Taxonomy" id="39491"/>
    <lineage>
        <taxon>Bacteria</taxon>
        <taxon>Bacillati</taxon>
        <taxon>Bacillota</taxon>
        <taxon>Clostridia</taxon>
        <taxon>Lachnospirales</taxon>
        <taxon>Lachnospiraceae</taxon>
        <taxon>Agathobacter</taxon>
    </lineage>
</organism>
<gene>
    <name evidence="4" type="ORF">DW172_02575</name>
    <name evidence="3" type="ORF">DW703_13600</name>
    <name evidence="1" type="ORF">LK487_08280</name>
    <name evidence="2" type="ORF">PNE45_10480</name>
</gene>
<reference evidence="2" key="3">
    <citation type="submission" date="2023-01" db="EMBL/GenBank/DDBJ databases">
        <title>Human gut microbiome strain richness.</title>
        <authorList>
            <person name="Chen-Liaw A."/>
        </authorList>
    </citation>
    <scope>NUCLEOTIDE SEQUENCE</scope>
    <source>
        <strain evidence="2">1001283st1_D2_1001283B150209_150212</strain>
    </source>
</reference>
<dbReference type="Proteomes" id="UP001212823">
    <property type="component" value="Unassembled WGS sequence"/>
</dbReference>
<evidence type="ECO:0000313" key="4">
    <source>
        <dbReference type="EMBL" id="RHI25595.1"/>
    </source>
</evidence>
<protein>
    <submittedName>
        <fullName evidence="4">DUF4011 domain-containing protein</fullName>
    </submittedName>
</protein>
<evidence type="ECO:0000313" key="6">
    <source>
        <dbReference type="Proteomes" id="UP000285865"/>
    </source>
</evidence>
<comment type="caution">
    <text evidence="4">The sequence shown here is derived from an EMBL/GenBank/DDBJ whole genome shotgun (WGS) entry which is preliminary data.</text>
</comment>
<dbReference type="EMBL" id="QRKN01000001">
    <property type="protein sequence ID" value="RHI25595.1"/>
    <property type="molecule type" value="Genomic_DNA"/>
</dbReference>
<evidence type="ECO:0000313" key="2">
    <source>
        <dbReference type="EMBL" id="MDB8018458.1"/>
    </source>
</evidence>
<accession>A0A414ZQT6</accession>
<name>A0A414ZQT6_9FIRM</name>
<reference evidence="1" key="2">
    <citation type="submission" date="2021-10" db="EMBL/GenBank/DDBJ databases">
        <title>Collection of gut derived symbiotic bacterial strains cultured from healthy donors.</title>
        <authorList>
            <person name="Lin H."/>
            <person name="Littmann E."/>
            <person name="Claire K."/>
            <person name="Pamer E."/>
        </authorList>
    </citation>
    <scope>NUCLEOTIDE SEQUENCE</scope>
    <source>
        <strain evidence="1">MSK.22.92</strain>
    </source>
</reference>
<sequence>MDTKKLDRWASLLLDTGKRNNLVNFKDTKASTVEIISPNPDELFTKVESSASFRS</sequence>
<dbReference type="InterPro" id="IPR025103">
    <property type="entry name" value="DUF4011"/>
</dbReference>
<dbReference type="EMBL" id="JAQLYE010000018">
    <property type="protein sequence ID" value="MDB8018458.1"/>
    <property type="molecule type" value="Genomic_DNA"/>
</dbReference>